<accession>A0A9W8JUP2</accession>
<dbReference type="Gene3D" id="1.20.1280.50">
    <property type="match status" value="1"/>
</dbReference>
<proteinExistence type="predicted"/>
<keyword evidence="1" id="KW-0175">Coiled coil</keyword>
<name>A0A9W8JUP2_9AGAR</name>
<dbReference type="AlphaFoldDB" id="A0A9W8JUP2"/>
<dbReference type="OrthoDB" id="3266451at2759"/>
<dbReference type="InterPro" id="IPR036047">
    <property type="entry name" value="F-box-like_dom_sf"/>
</dbReference>
<evidence type="ECO:0000256" key="1">
    <source>
        <dbReference type="SAM" id="Coils"/>
    </source>
</evidence>
<feature type="compositionally biased region" description="Polar residues" evidence="2">
    <location>
        <begin position="23"/>
        <end position="37"/>
    </location>
</feature>
<gene>
    <name evidence="3" type="ORF">NLJ89_g8308</name>
</gene>
<protein>
    <recommendedName>
        <fullName evidence="5">F-box domain-containing protein</fullName>
    </recommendedName>
</protein>
<evidence type="ECO:0008006" key="5">
    <source>
        <dbReference type="Google" id="ProtNLM"/>
    </source>
</evidence>
<keyword evidence="4" id="KW-1185">Reference proteome</keyword>
<dbReference type="SUPFAM" id="SSF52047">
    <property type="entry name" value="RNI-like"/>
    <property type="match status" value="1"/>
</dbReference>
<organism evidence="3 4">
    <name type="scientific">Agrocybe chaxingu</name>
    <dbReference type="NCBI Taxonomy" id="84603"/>
    <lineage>
        <taxon>Eukaryota</taxon>
        <taxon>Fungi</taxon>
        <taxon>Dikarya</taxon>
        <taxon>Basidiomycota</taxon>
        <taxon>Agaricomycotina</taxon>
        <taxon>Agaricomycetes</taxon>
        <taxon>Agaricomycetidae</taxon>
        <taxon>Agaricales</taxon>
        <taxon>Agaricineae</taxon>
        <taxon>Strophariaceae</taxon>
        <taxon>Agrocybe</taxon>
    </lineage>
</organism>
<sequence>MEHQPPLEGTHLELKMAEGSRKSLSYSWRPNDASSITPKHDESYQQNIVPSLNDVGKDGDTNRLLSMYLNGVDIHPTHQETTMLNGFRSACQAAIDSLQNKRRQMLLTIEGLSLELAGLEEEMNYKGRQLATASAIVAPIRRLPMELLTKIFRFTLQDEVWPLFRRDSPLVLSHVSKLWRHVVVKDPFLWYQIWCSLPEESCRDDTDEDIEAEDHAINLYRRLLQGINLFSTRSGAVALDLALFDEVSENNIQDPTAQLKEYRKRALEDIRALFPRCRSLGICLLRPSGNPFLVGVRRSVFSRLESLRLSLRRDLPSVPPETNIFSAAPLCRCELHTPFPADLRNFSLQHDKLEHVVLGLSAPPNSSETIARDSVLAWRNFIVKCANLRTAQVQYSWYARVNDQHEQPQTAGSFSSSATMNHLTTLVLRVASNGSFADLLRDIDFPVLDILHLSIPRTSSHMIVPLTPRGKPFTESIERNMPYITRLKALCLTRVHIADKDLCTLLRMTPRLQSLSVLKSRIQEATRTTSRIWLEDSVDLVSFLTIKDADNLPEGFNPPVPALRTLRLYHNEHSAKASPDPATSFSRLAQSRYRWTL</sequence>
<dbReference type="Proteomes" id="UP001148786">
    <property type="component" value="Unassembled WGS sequence"/>
</dbReference>
<evidence type="ECO:0000256" key="2">
    <source>
        <dbReference type="SAM" id="MobiDB-lite"/>
    </source>
</evidence>
<dbReference type="SUPFAM" id="SSF81383">
    <property type="entry name" value="F-box domain"/>
    <property type="match status" value="1"/>
</dbReference>
<evidence type="ECO:0000313" key="4">
    <source>
        <dbReference type="Proteomes" id="UP001148786"/>
    </source>
</evidence>
<feature type="region of interest" description="Disordered" evidence="2">
    <location>
        <begin position="23"/>
        <end position="42"/>
    </location>
</feature>
<comment type="caution">
    <text evidence="3">The sequence shown here is derived from an EMBL/GenBank/DDBJ whole genome shotgun (WGS) entry which is preliminary data.</text>
</comment>
<dbReference type="EMBL" id="JANKHO010001103">
    <property type="protein sequence ID" value="KAJ3503716.1"/>
    <property type="molecule type" value="Genomic_DNA"/>
</dbReference>
<feature type="coiled-coil region" evidence="1">
    <location>
        <begin position="95"/>
        <end position="122"/>
    </location>
</feature>
<reference evidence="3" key="1">
    <citation type="submission" date="2022-07" db="EMBL/GenBank/DDBJ databases">
        <title>Genome Sequence of Agrocybe chaxingu.</title>
        <authorList>
            <person name="Buettner E."/>
        </authorList>
    </citation>
    <scope>NUCLEOTIDE SEQUENCE</scope>
    <source>
        <strain evidence="3">MP-N11</strain>
    </source>
</reference>
<evidence type="ECO:0000313" key="3">
    <source>
        <dbReference type="EMBL" id="KAJ3503716.1"/>
    </source>
</evidence>